<reference evidence="2 3" key="1">
    <citation type="submission" date="2021-10" db="EMBL/GenBank/DDBJ databases">
        <title>Draft genome of Aestuariibacter halophilus JC2043.</title>
        <authorList>
            <person name="Emsley S.A."/>
            <person name="Pfannmuller K.M."/>
            <person name="Ushijima B."/>
            <person name="Saw J.H."/>
            <person name="Videau P."/>
        </authorList>
    </citation>
    <scope>NUCLEOTIDE SEQUENCE [LARGE SCALE GENOMIC DNA]</scope>
    <source>
        <strain evidence="2 3">JC2043</strain>
    </source>
</reference>
<sequence length="271" mass="30483">MIWSTPVSATGPDLSDFSSEKVNQHVYVMVQDYGDAKINFAVLVGHNDVVLITTMMKEFNPHVEALIRGISDKPVGYVVSIDGDYYHYYGSRKFVEGGATLIAHKNLIPDVFDNRVLVDEPYRLDVGTEQLHAIPTRAHTLDHMMVKLDNSNVVFAGDALSFDWIVYSGPNGPDAHITALQQMLAQGDKETRFYPGNWVSQQYGSKQDVQSLIRIYSDFVSLVRTEYQQGKSAKEIAQSPAVHDLLEPLKDYHRQKPYIINYVKDVLGQSS</sequence>
<dbReference type="InterPro" id="IPR001279">
    <property type="entry name" value="Metallo-B-lactamas"/>
</dbReference>
<protein>
    <recommendedName>
        <fullName evidence="1">Metallo-beta-lactamase domain-containing protein</fullName>
    </recommendedName>
</protein>
<organism evidence="2 3">
    <name type="scientific">Fluctibacter halophilus</name>
    <dbReference type="NCBI Taxonomy" id="226011"/>
    <lineage>
        <taxon>Bacteria</taxon>
        <taxon>Pseudomonadati</taxon>
        <taxon>Pseudomonadota</taxon>
        <taxon>Gammaproteobacteria</taxon>
        <taxon>Alteromonadales</taxon>
        <taxon>Alteromonadaceae</taxon>
        <taxon>Fluctibacter</taxon>
    </lineage>
</organism>
<dbReference type="Gene3D" id="3.60.15.10">
    <property type="entry name" value="Ribonuclease Z/Hydroxyacylglutathione hydrolase-like"/>
    <property type="match status" value="1"/>
</dbReference>
<proteinExistence type="predicted"/>
<dbReference type="Pfam" id="PF00753">
    <property type="entry name" value="Lactamase_B"/>
    <property type="match status" value="1"/>
</dbReference>
<dbReference type="EMBL" id="JAJEWP010000003">
    <property type="protein sequence ID" value="MCC2617111.1"/>
    <property type="molecule type" value="Genomic_DNA"/>
</dbReference>
<evidence type="ECO:0000259" key="1">
    <source>
        <dbReference type="Pfam" id="PF00753"/>
    </source>
</evidence>
<dbReference type="Proteomes" id="UP001520878">
    <property type="component" value="Unassembled WGS sequence"/>
</dbReference>
<accession>A0ABS8GAC7</accession>
<name>A0ABS8GAC7_9ALTE</name>
<evidence type="ECO:0000313" key="2">
    <source>
        <dbReference type="EMBL" id="MCC2617111.1"/>
    </source>
</evidence>
<dbReference type="SUPFAM" id="SSF56281">
    <property type="entry name" value="Metallo-hydrolase/oxidoreductase"/>
    <property type="match status" value="1"/>
</dbReference>
<evidence type="ECO:0000313" key="3">
    <source>
        <dbReference type="Proteomes" id="UP001520878"/>
    </source>
</evidence>
<feature type="domain" description="Metallo-beta-lactamase" evidence="1">
    <location>
        <begin position="86"/>
        <end position="161"/>
    </location>
</feature>
<dbReference type="RefSeq" id="WP_229161037.1">
    <property type="nucleotide sequence ID" value="NZ_JAJEWP010000003.1"/>
</dbReference>
<keyword evidence="3" id="KW-1185">Reference proteome</keyword>
<gene>
    <name evidence="2" type="ORF">LJ739_12735</name>
</gene>
<comment type="caution">
    <text evidence="2">The sequence shown here is derived from an EMBL/GenBank/DDBJ whole genome shotgun (WGS) entry which is preliminary data.</text>
</comment>
<dbReference type="InterPro" id="IPR036866">
    <property type="entry name" value="RibonucZ/Hydroxyglut_hydro"/>
</dbReference>